<dbReference type="Proteomes" id="UP000256304">
    <property type="component" value="Unassembled WGS sequence"/>
</dbReference>
<dbReference type="InterPro" id="IPR036873">
    <property type="entry name" value="Rhodanese-like_dom_sf"/>
</dbReference>
<proteinExistence type="inferred from homology"/>
<gene>
    <name evidence="3" type="ORF">A8990_14743</name>
</gene>
<sequence>MATMKVNRTLECEGLACPLPVVRTKKAMEEMKTGEVLEIRATDSGSVADLQSWAKRTGQQYIGLKEENGVFRHYIRKSDPTETKEERKFPHTIYNEELRKKLSEGEALHIVDVREPAEFAFCRIPGAKSIPLGDLEERIYELDPSQDYVVVCRSGNRSDMACQLLMEKGFINVINAVQGMAVWTGEIEKDEVN</sequence>
<dbReference type="Gene3D" id="3.30.110.40">
    <property type="entry name" value="TusA-like domain"/>
    <property type="match status" value="1"/>
</dbReference>
<dbReference type="CDD" id="cd00291">
    <property type="entry name" value="SirA_YedF_YeeD"/>
    <property type="match status" value="1"/>
</dbReference>
<dbReference type="InterPro" id="IPR001763">
    <property type="entry name" value="Rhodanese-like_dom"/>
</dbReference>
<keyword evidence="3" id="KW-0808">Transferase</keyword>
<evidence type="ECO:0000259" key="2">
    <source>
        <dbReference type="PROSITE" id="PS50206"/>
    </source>
</evidence>
<dbReference type="SUPFAM" id="SSF52821">
    <property type="entry name" value="Rhodanese/Cell cycle control phosphatase"/>
    <property type="match status" value="1"/>
</dbReference>
<dbReference type="SMART" id="SM00450">
    <property type="entry name" value="RHOD"/>
    <property type="match status" value="1"/>
</dbReference>
<dbReference type="GO" id="GO:0016740">
    <property type="term" value="F:transferase activity"/>
    <property type="evidence" value="ECO:0007669"/>
    <property type="project" value="UniProtKB-KW"/>
</dbReference>
<dbReference type="PROSITE" id="PS50206">
    <property type="entry name" value="RHODANESE_3"/>
    <property type="match status" value="1"/>
</dbReference>
<dbReference type="Pfam" id="PF00581">
    <property type="entry name" value="Rhodanese"/>
    <property type="match status" value="1"/>
</dbReference>
<accession>A0A3D9QV93</accession>
<name>A0A3D9QV93_9BACL</name>
<dbReference type="InterPro" id="IPR036868">
    <property type="entry name" value="TusA-like_sf"/>
</dbReference>
<evidence type="ECO:0000256" key="1">
    <source>
        <dbReference type="ARBA" id="ARBA00008984"/>
    </source>
</evidence>
<dbReference type="CDD" id="cd00158">
    <property type="entry name" value="RHOD"/>
    <property type="match status" value="1"/>
</dbReference>
<dbReference type="OrthoDB" id="9800872at2"/>
<evidence type="ECO:0000313" key="4">
    <source>
        <dbReference type="Proteomes" id="UP000256304"/>
    </source>
</evidence>
<feature type="domain" description="Rhodanese" evidence="2">
    <location>
        <begin position="104"/>
        <end position="192"/>
    </location>
</feature>
<keyword evidence="4" id="KW-1185">Reference proteome</keyword>
<dbReference type="InterPro" id="IPR001455">
    <property type="entry name" value="TusA-like"/>
</dbReference>
<organism evidence="3 4">
    <name type="scientific">Paenibacillus taihuensis</name>
    <dbReference type="NCBI Taxonomy" id="1156355"/>
    <lineage>
        <taxon>Bacteria</taxon>
        <taxon>Bacillati</taxon>
        <taxon>Bacillota</taxon>
        <taxon>Bacilli</taxon>
        <taxon>Bacillales</taxon>
        <taxon>Paenibacillaceae</taxon>
        <taxon>Paenibacillus</taxon>
    </lineage>
</organism>
<dbReference type="EMBL" id="QTTN01000047">
    <property type="protein sequence ID" value="REE66744.1"/>
    <property type="molecule type" value="Genomic_DNA"/>
</dbReference>
<dbReference type="PANTHER" id="PTHR33279">
    <property type="entry name" value="SULFUR CARRIER PROTEIN YEDF-RELATED"/>
    <property type="match status" value="1"/>
</dbReference>
<dbReference type="Pfam" id="PF01206">
    <property type="entry name" value="TusA"/>
    <property type="match status" value="1"/>
</dbReference>
<comment type="caution">
    <text evidence="3">The sequence shown here is derived from an EMBL/GenBank/DDBJ whole genome shotgun (WGS) entry which is preliminary data.</text>
</comment>
<reference evidence="3 4" key="1">
    <citation type="submission" date="2018-08" db="EMBL/GenBank/DDBJ databases">
        <title>Genomic Encyclopedia of Type Strains, Phase III (KMG-III): the genomes of soil and plant-associated and newly described type strains.</title>
        <authorList>
            <person name="Whitman W."/>
        </authorList>
    </citation>
    <scope>NUCLEOTIDE SEQUENCE [LARGE SCALE GENOMIC DNA]</scope>
    <source>
        <strain evidence="3 4">CGMCC 1.10966</strain>
    </source>
</reference>
<dbReference type="AlphaFoldDB" id="A0A3D9QV93"/>
<dbReference type="RefSeq" id="WP_116192138.1">
    <property type="nucleotide sequence ID" value="NZ_QTTN01000047.1"/>
</dbReference>
<dbReference type="PROSITE" id="PS01148">
    <property type="entry name" value="UPF0033"/>
    <property type="match status" value="1"/>
</dbReference>
<comment type="similarity">
    <text evidence="1">Belongs to the sulfur carrier protein TusA family.</text>
</comment>
<evidence type="ECO:0000313" key="3">
    <source>
        <dbReference type="EMBL" id="REE66744.1"/>
    </source>
</evidence>
<dbReference type="SUPFAM" id="SSF64307">
    <property type="entry name" value="SirA-like"/>
    <property type="match status" value="1"/>
</dbReference>
<dbReference type="Gene3D" id="3.40.250.10">
    <property type="entry name" value="Rhodanese-like domain"/>
    <property type="match status" value="1"/>
</dbReference>
<dbReference type="PANTHER" id="PTHR33279:SF6">
    <property type="entry name" value="SULFUR CARRIER PROTEIN YEDF-RELATED"/>
    <property type="match status" value="1"/>
</dbReference>
<protein>
    <submittedName>
        <fullName evidence="3">Rhodanese-related sulfurtransferase</fullName>
    </submittedName>
</protein>